<gene>
    <name evidence="5" type="ORF">LOTGIDRAFT_166643</name>
</gene>
<dbReference type="GO" id="GO:0046872">
    <property type="term" value="F:metal ion binding"/>
    <property type="evidence" value="ECO:0007669"/>
    <property type="project" value="UniProtKB-KW"/>
</dbReference>
<feature type="compositionally biased region" description="Low complexity" evidence="2">
    <location>
        <begin position="670"/>
        <end position="685"/>
    </location>
</feature>
<dbReference type="InterPro" id="IPR001590">
    <property type="entry name" value="Peptidase_M12B"/>
</dbReference>
<dbReference type="KEGG" id="lgi:LOTGIDRAFT_166643"/>
<keyword evidence="1" id="KW-0479">Metal-binding</keyword>
<dbReference type="InterPro" id="IPR024079">
    <property type="entry name" value="MetalloPept_cat_dom_sf"/>
</dbReference>
<feature type="compositionally biased region" description="Low complexity" evidence="2">
    <location>
        <begin position="771"/>
        <end position="800"/>
    </location>
</feature>
<keyword evidence="3" id="KW-0732">Signal</keyword>
<organism evidence="5 6">
    <name type="scientific">Lottia gigantea</name>
    <name type="common">Giant owl limpet</name>
    <dbReference type="NCBI Taxonomy" id="225164"/>
    <lineage>
        <taxon>Eukaryota</taxon>
        <taxon>Metazoa</taxon>
        <taxon>Spiralia</taxon>
        <taxon>Lophotrochozoa</taxon>
        <taxon>Mollusca</taxon>
        <taxon>Gastropoda</taxon>
        <taxon>Patellogastropoda</taxon>
        <taxon>Lottioidea</taxon>
        <taxon>Lottiidae</taxon>
        <taxon>Lottia</taxon>
    </lineage>
</organism>
<proteinExistence type="predicted"/>
<dbReference type="GO" id="GO:0006508">
    <property type="term" value="P:proteolysis"/>
    <property type="evidence" value="ECO:0007669"/>
    <property type="project" value="InterPro"/>
</dbReference>
<dbReference type="CTD" id="20240404"/>
<evidence type="ECO:0000256" key="2">
    <source>
        <dbReference type="SAM" id="MobiDB-lite"/>
    </source>
</evidence>
<evidence type="ECO:0000256" key="3">
    <source>
        <dbReference type="SAM" id="SignalP"/>
    </source>
</evidence>
<protein>
    <recommendedName>
        <fullName evidence="4">Peptidase M12B domain-containing protein</fullName>
    </recommendedName>
</protein>
<feature type="region of interest" description="Disordered" evidence="2">
    <location>
        <begin position="771"/>
        <end position="808"/>
    </location>
</feature>
<feature type="region of interest" description="Disordered" evidence="2">
    <location>
        <begin position="670"/>
        <end position="692"/>
    </location>
</feature>
<comment type="caution">
    <text evidence="1">Lacks conserved residue(s) required for the propagation of feature annotation.</text>
</comment>
<feature type="binding site" evidence="1">
    <location>
        <position position="447"/>
    </location>
    <ligand>
        <name>Zn(2+)</name>
        <dbReference type="ChEBI" id="CHEBI:29105"/>
        <note>catalytic</note>
    </ligand>
</feature>
<accession>V3ZWF2</accession>
<dbReference type="OrthoDB" id="6127568at2759"/>
<feature type="domain" description="Peptidase M12B" evidence="4">
    <location>
        <begin position="277"/>
        <end position="495"/>
    </location>
</feature>
<evidence type="ECO:0000259" key="4">
    <source>
        <dbReference type="PROSITE" id="PS50215"/>
    </source>
</evidence>
<dbReference type="GO" id="GO:0004222">
    <property type="term" value="F:metalloendopeptidase activity"/>
    <property type="evidence" value="ECO:0007669"/>
    <property type="project" value="InterPro"/>
</dbReference>
<dbReference type="GeneID" id="20240404"/>
<name>V3ZWF2_LOTGI</name>
<feature type="binding site" evidence="1">
    <location>
        <position position="437"/>
    </location>
    <ligand>
        <name>Zn(2+)</name>
        <dbReference type="ChEBI" id="CHEBI:29105"/>
        <note>catalytic</note>
    </ligand>
</feature>
<dbReference type="Pfam" id="PF13688">
    <property type="entry name" value="Reprolysin_5"/>
    <property type="match status" value="1"/>
</dbReference>
<reference evidence="5 6" key="1">
    <citation type="journal article" date="2013" name="Nature">
        <title>Insights into bilaterian evolution from three spiralian genomes.</title>
        <authorList>
            <person name="Simakov O."/>
            <person name="Marletaz F."/>
            <person name="Cho S.J."/>
            <person name="Edsinger-Gonzales E."/>
            <person name="Havlak P."/>
            <person name="Hellsten U."/>
            <person name="Kuo D.H."/>
            <person name="Larsson T."/>
            <person name="Lv J."/>
            <person name="Arendt D."/>
            <person name="Savage R."/>
            <person name="Osoegawa K."/>
            <person name="de Jong P."/>
            <person name="Grimwood J."/>
            <person name="Chapman J.A."/>
            <person name="Shapiro H."/>
            <person name="Aerts A."/>
            <person name="Otillar R.P."/>
            <person name="Terry A.Y."/>
            <person name="Boore J.L."/>
            <person name="Grigoriev I.V."/>
            <person name="Lindberg D.R."/>
            <person name="Seaver E.C."/>
            <person name="Weisblat D.A."/>
            <person name="Putnam N.H."/>
            <person name="Rokhsar D.S."/>
        </authorList>
    </citation>
    <scope>NUCLEOTIDE SEQUENCE [LARGE SCALE GENOMIC DNA]</scope>
</reference>
<dbReference type="HOGENOM" id="CLU_312902_0_0_1"/>
<feature type="binding site" evidence="1">
    <location>
        <position position="441"/>
    </location>
    <ligand>
        <name>Zn(2+)</name>
        <dbReference type="ChEBI" id="CHEBI:29105"/>
        <note>catalytic</note>
    </ligand>
</feature>
<evidence type="ECO:0000313" key="6">
    <source>
        <dbReference type="Proteomes" id="UP000030746"/>
    </source>
</evidence>
<dbReference type="Proteomes" id="UP000030746">
    <property type="component" value="Unassembled WGS sequence"/>
</dbReference>
<feature type="chain" id="PRO_5004716156" description="Peptidase M12B domain-containing protein" evidence="3">
    <location>
        <begin position="17"/>
        <end position="1015"/>
    </location>
</feature>
<dbReference type="AlphaFoldDB" id="V3ZWF2"/>
<dbReference type="EMBL" id="KB202954">
    <property type="protein sequence ID" value="ESO86915.1"/>
    <property type="molecule type" value="Genomic_DNA"/>
</dbReference>
<dbReference type="RefSeq" id="XP_009062316.1">
    <property type="nucleotide sequence ID" value="XM_009064068.1"/>
</dbReference>
<evidence type="ECO:0000313" key="5">
    <source>
        <dbReference type="EMBL" id="ESO86915.1"/>
    </source>
</evidence>
<keyword evidence="1" id="KW-0862">Zinc</keyword>
<sequence length="1015" mass="113481">MLTYIYVLLWISFTFAEKEVYVRIHQNSESRRCQLPNEIGFTLDEQHPRPHHLLLTRNNDININLPVYSVIQEDGVPRYKTEYYKHQQLFLLVNCSFLFAEKEVYVRIHQNSESRRCQLPNEIGFTLDEQHPRPHHLLLTRNNDININLPVYSVIQEDGVPRYKTEYYKHQQDSAMYHDIQNGASVLIRCVNRINGTDWYWLLDGHVYIDSTNHRLEPVFDNGDIRRHSESSEQHVYRLTPIEEHHSCHIKPDKTKPLSPFLHSPISRRKRQTPPPLKVDVAIFVDNQAYRTWLTRQNDDDAKAVEDIRVYFTHVIAGVNLRFQSMKPDLDISIIPYSITIFKTAMPWTDDIALVKDGTKQVDAEKVLEELQKWLPTNFSDPYDHVMAFTGYDLFSSGNEQYTTGLANIGKLCKTDGSSTSIVEDRGGFQSIVTASHELGHGMDGVHDGENNNCAAESRYIMSPRSDFQEKPTNILNPWKFSSCSVSQFQTFLTKILNDGSLSTCLRDSIEPKNIPDISSKIAGQVYGPDEQCRHIHGADSYVCRGSSFGNGSEVCRKMFCSKGASGSGTDDCNCVYGDQDSVIKDGISCAVVKTNFSGYCYPEHPGIRERCCETCELIKTNNFVCEYGDKVENCIVGNCGNINTKDNKLYDIDCCGTCEYTGEETTNPDITTSPTTTPDAITSPSCADAPSVNNKTCPEFISEKGDKQCYNQETETACCQTCTSKRRNNPSCLYGDQSPDCDVDLCGVSVRGEIPYDDKCCETCSHTTEAATPTTTDAPTTSAAQDPTSSSEASATSTAQDPTTSCKDGSGLGGLSCQKYLEQNGKRRCYDDSVKSACCETCRTLIDTSIPGCPYGDKDELCSASNFNGLSKCNEDTINKCCKSCNDLVKPQAPADCIDGSGIGTLSCPQHVDKHGKRSCYESDVNKTCCKTCYSHSDLKTIDCMFGDRTPVCKNIKVSEYTACGDFTKTHCCSTCQLIEEIQRNQTSAVSGVHLSSFNQWTVSFLIVSLYYHV</sequence>
<dbReference type="OMA" id="PEICTIM"/>
<evidence type="ECO:0000256" key="1">
    <source>
        <dbReference type="PROSITE-ProRule" id="PRU00276"/>
    </source>
</evidence>
<feature type="active site" evidence="1">
    <location>
        <position position="438"/>
    </location>
</feature>
<dbReference type="Gene3D" id="3.40.390.10">
    <property type="entry name" value="Collagenase (Catalytic Domain)"/>
    <property type="match status" value="1"/>
</dbReference>
<keyword evidence="6" id="KW-1185">Reference proteome</keyword>
<dbReference type="PROSITE" id="PS50215">
    <property type="entry name" value="ADAM_MEPRO"/>
    <property type="match status" value="1"/>
</dbReference>
<feature type="signal peptide" evidence="3">
    <location>
        <begin position="1"/>
        <end position="16"/>
    </location>
</feature>
<dbReference type="SUPFAM" id="SSF55486">
    <property type="entry name" value="Metalloproteases ('zincins'), catalytic domain"/>
    <property type="match status" value="1"/>
</dbReference>